<dbReference type="RefSeq" id="WP_015788522.1">
    <property type="nucleotide sequence ID" value="NC_013158.1"/>
</dbReference>
<evidence type="ECO:0000313" key="3">
    <source>
        <dbReference type="Proteomes" id="UP000002071"/>
    </source>
</evidence>
<feature type="transmembrane region" description="Helical" evidence="1">
    <location>
        <begin position="80"/>
        <end position="102"/>
    </location>
</feature>
<evidence type="ECO:0008006" key="4">
    <source>
        <dbReference type="Google" id="ProtNLM"/>
    </source>
</evidence>
<reference evidence="2 3" key="1">
    <citation type="journal article" date="2009" name="Stand. Genomic Sci.">
        <title>Complete genome sequence of Halorhabdus utahensis type strain (AX-2).</title>
        <authorList>
            <person name="Anderson I."/>
            <person name="Tindall B.J."/>
            <person name="Pomrenke H."/>
            <person name="Goker M."/>
            <person name="Lapidus A."/>
            <person name="Nolan M."/>
            <person name="Copeland A."/>
            <person name="Glavina Del Rio T."/>
            <person name="Chen F."/>
            <person name="Tice H."/>
            <person name="Cheng J.F."/>
            <person name="Lucas S."/>
            <person name="Chertkov O."/>
            <person name="Bruce D."/>
            <person name="Brettin T."/>
            <person name="Detter J.C."/>
            <person name="Han C."/>
            <person name="Goodwin L."/>
            <person name="Land M."/>
            <person name="Hauser L."/>
            <person name="Chang Y.J."/>
            <person name="Jeffries C.D."/>
            <person name="Pitluck S."/>
            <person name="Pati A."/>
            <person name="Mavromatis K."/>
            <person name="Ivanova N."/>
            <person name="Ovchinnikova G."/>
            <person name="Chen A."/>
            <person name="Palaniappan K."/>
            <person name="Chain P."/>
            <person name="Rohde M."/>
            <person name="Bristow J."/>
            <person name="Eisen J.A."/>
            <person name="Markowitz V."/>
            <person name="Hugenholtz P."/>
            <person name="Kyrpides N.C."/>
            <person name="Klenk H.P."/>
        </authorList>
    </citation>
    <scope>NUCLEOTIDE SEQUENCE [LARGE SCALE GENOMIC DNA]</scope>
    <source>
        <strain evidence="3">DSM 12940 / JCM 11049 / AX-2</strain>
    </source>
</reference>
<dbReference type="STRING" id="519442.Huta_0757"/>
<feature type="transmembrane region" description="Helical" evidence="1">
    <location>
        <begin position="108"/>
        <end position="129"/>
    </location>
</feature>
<gene>
    <name evidence="2" type="ordered locus">Huta_0757</name>
</gene>
<protein>
    <recommendedName>
        <fullName evidence="4">DUF2178 domain-containing protein</fullName>
    </recommendedName>
</protein>
<name>C7NTV3_HALUD</name>
<dbReference type="GeneID" id="8383027"/>
<sequence length="133" mass="14574">MTMWYRAKRVRLLVAFAAAILFGVVLEAAMDPFEGTGIAAIGLLAGMVGMGAVGGYWYWREIRTVPDADERQRSIERRASRLAHGALLLGVTGLGTVLATPLYTGPVWPLLLGLVGLNIAVHELSIEYYRRQM</sequence>
<organism evidence="2 3">
    <name type="scientific">Halorhabdus utahensis (strain DSM 12940 / JCM 11049 / AX-2)</name>
    <dbReference type="NCBI Taxonomy" id="519442"/>
    <lineage>
        <taxon>Archaea</taxon>
        <taxon>Methanobacteriati</taxon>
        <taxon>Methanobacteriota</taxon>
        <taxon>Stenosarchaea group</taxon>
        <taxon>Halobacteria</taxon>
        <taxon>Halobacteriales</taxon>
        <taxon>Haloarculaceae</taxon>
        <taxon>Halorhabdus</taxon>
    </lineage>
</organism>
<dbReference type="EMBL" id="CP001687">
    <property type="protein sequence ID" value="ACV10942.1"/>
    <property type="molecule type" value="Genomic_DNA"/>
</dbReference>
<dbReference type="HOGENOM" id="CLU_1901892_0_0_2"/>
<dbReference type="Proteomes" id="UP000002071">
    <property type="component" value="Chromosome"/>
</dbReference>
<dbReference type="Pfam" id="PF09946">
    <property type="entry name" value="DUF2178"/>
    <property type="match status" value="1"/>
</dbReference>
<dbReference type="AlphaFoldDB" id="C7NTV3"/>
<proteinExistence type="predicted"/>
<dbReference type="KEGG" id="hut:Huta_0757"/>
<keyword evidence="1" id="KW-0812">Transmembrane</keyword>
<keyword evidence="3" id="KW-1185">Reference proteome</keyword>
<evidence type="ECO:0000256" key="1">
    <source>
        <dbReference type="SAM" id="Phobius"/>
    </source>
</evidence>
<accession>C7NTV3</accession>
<feature type="transmembrane region" description="Helical" evidence="1">
    <location>
        <begin position="38"/>
        <end position="59"/>
    </location>
</feature>
<dbReference type="InterPro" id="IPR019235">
    <property type="entry name" value="DUF2178_TM"/>
</dbReference>
<keyword evidence="1" id="KW-1133">Transmembrane helix</keyword>
<evidence type="ECO:0000313" key="2">
    <source>
        <dbReference type="EMBL" id="ACV10942.1"/>
    </source>
</evidence>
<keyword evidence="1" id="KW-0472">Membrane</keyword>